<protein>
    <submittedName>
        <fullName evidence="1">Uncharacterized protein</fullName>
    </submittedName>
</protein>
<dbReference type="PANTHER" id="PTHR37490:SF3">
    <property type="entry name" value="DUF3431 DOMAIN CONTAINING PROTEIN"/>
    <property type="match status" value="1"/>
</dbReference>
<dbReference type="EMBL" id="ML977138">
    <property type="protein sequence ID" value="KAF1991826.1"/>
    <property type="molecule type" value="Genomic_DNA"/>
</dbReference>
<accession>A0A6G1HF14</accession>
<evidence type="ECO:0000313" key="1">
    <source>
        <dbReference type="EMBL" id="KAF1991826.1"/>
    </source>
</evidence>
<keyword evidence="2" id="KW-1185">Reference proteome</keyword>
<dbReference type="Proteomes" id="UP000800041">
    <property type="component" value="Unassembled WGS sequence"/>
</dbReference>
<dbReference type="Pfam" id="PF11913">
    <property type="entry name" value="DUF3431"/>
    <property type="match status" value="1"/>
</dbReference>
<gene>
    <name evidence="1" type="ORF">K402DRAFT_367181</name>
</gene>
<name>A0A6G1HF14_9PEZI</name>
<dbReference type="AlphaFoldDB" id="A0A6G1HF14"/>
<dbReference type="OrthoDB" id="426718at2759"/>
<reference evidence="1" key="1">
    <citation type="journal article" date="2020" name="Stud. Mycol.">
        <title>101 Dothideomycetes genomes: a test case for predicting lifestyles and emergence of pathogens.</title>
        <authorList>
            <person name="Haridas S."/>
            <person name="Albert R."/>
            <person name="Binder M."/>
            <person name="Bloem J."/>
            <person name="Labutti K."/>
            <person name="Salamov A."/>
            <person name="Andreopoulos B."/>
            <person name="Baker S."/>
            <person name="Barry K."/>
            <person name="Bills G."/>
            <person name="Bluhm B."/>
            <person name="Cannon C."/>
            <person name="Castanera R."/>
            <person name="Culley D."/>
            <person name="Daum C."/>
            <person name="Ezra D."/>
            <person name="Gonzalez J."/>
            <person name="Henrissat B."/>
            <person name="Kuo A."/>
            <person name="Liang C."/>
            <person name="Lipzen A."/>
            <person name="Lutzoni F."/>
            <person name="Magnuson J."/>
            <person name="Mondo S."/>
            <person name="Nolan M."/>
            <person name="Ohm R."/>
            <person name="Pangilinan J."/>
            <person name="Park H.-J."/>
            <person name="Ramirez L."/>
            <person name="Alfaro M."/>
            <person name="Sun H."/>
            <person name="Tritt A."/>
            <person name="Yoshinaga Y."/>
            <person name="Zwiers L.-H."/>
            <person name="Turgeon B."/>
            <person name="Goodwin S."/>
            <person name="Spatafora J."/>
            <person name="Crous P."/>
            <person name="Grigoriev I."/>
        </authorList>
    </citation>
    <scope>NUCLEOTIDE SEQUENCE</scope>
    <source>
        <strain evidence="1">CBS 113979</strain>
    </source>
</reference>
<dbReference type="InterPro" id="IPR021838">
    <property type="entry name" value="DUF3431"/>
</dbReference>
<proteinExistence type="predicted"/>
<evidence type="ECO:0000313" key="2">
    <source>
        <dbReference type="Proteomes" id="UP000800041"/>
    </source>
</evidence>
<organism evidence="1 2">
    <name type="scientific">Aulographum hederae CBS 113979</name>
    <dbReference type="NCBI Taxonomy" id="1176131"/>
    <lineage>
        <taxon>Eukaryota</taxon>
        <taxon>Fungi</taxon>
        <taxon>Dikarya</taxon>
        <taxon>Ascomycota</taxon>
        <taxon>Pezizomycotina</taxon>
        <taxon>Dothideomycetes</taxon>
        <taxon>Pleosporomycetidae</taxon>
        <taxon>Aulographales</taxon>
        <taxon>Aulographaceae</taxon>
    </lineage>
</organism>
<sequence length="372" mass="43484">MWLHSNRHDSPLQYLSDQIPFLSSTIHKTPIFKPGIPKLPGSEYSRALIIAATKRETEEISWIAEDLPNLPTFLYVVDDPAAPFHVPKNKGHEVMVYLTYVIDNYYNLSDVNIFMHAHRFSWHNNELLNGDAVEMLTRLNPNRVIREGYMNMRCHWDPGCPVWLRPNETEDVVLAKQEQQLVGQAFAELFPLDEIPETLSQPCCAQFAVSGDRLRQLPLDRYIWMRDWLLRTELTDYIAGRVFEYTWQYVFTGQESHCPSMHVCYCDGFGVCFKGEKGFDKWFELKYWKGQAGLKLDHWELLKEELREAERNGTATEDMEWPKEGEDEDLRAEIDRLEKEMGEMKEVAMERGKHARIRAMEAGREWKEGGGF</sequence>
<dbReference type="PANTHER" id="PTHR37490">
    <property type="entry name" value="EXPRESSED PROTEIN"/>
    <property type="match status" value="1"/>
</dbReference>